<evidence type="ECO:0000313" key="2">
    <source>
        <dbReference type="EMBL" id="POV98346.1"/>
    </source>
</evidence>
<dbReference type="AlphaFoldDB" id="A0A2S4UM94"/>
<organism evidence="2 3">
    <name type="scientific">Puccinia striiformis</name>
    <dbReference type="NCBI Taxonomy" id="27350"/>
    <lineage>
        <taxon>Eukaryota</taxon>
        <taxon>Fungi</taxon>
        <taxon>Dikarya</taxon>
        <taxon>Basidiomycota</taxon>
        <taxon>Pucciniomycotina</taxon>
        <taxon>Pucciniomycetes</taxon>
        <taxon>Pucciniales</taxon>
        <taxon>Pucciniaceae</taxon>
        <taxon>Puccinia</taxon>
    </lineage>
</organism>
<feature type="non-terminal residue" evidence="2">
    <location>
        <position position="85"/>
    </location>
</feature>
<dbReference type="EMBL" id="PKSL01000229">
    <property type="protein sequence ID" value="POV98346.1"/>
    <property type="molecule type" value="Genomic_DNA"/>
</dbReference>
<accession>A0A2S4UM94</accession>
<sequence length="85" mass="9009">MGIDVGSPLPDLDTTARAKKRGKAVVAGRGICKSSLSRQKTIPSPRREGTSMTVLGWHHVTVDPTGYSPDLHHWGSCSIRSGGGK</sequence>
<protein>
    <submittedName>
        <fullName evidence="2">Uncharacterized protein</fullName>
    </submittedName>
</protein>
<evidence type="ECO:0000256" key="1">
    <source>
        <dbReference type="SAM" id="MobiDB-lite"/>
    </source>
</evidence>
<comment type="caution">
    <text evidence="2">The sequence shown here is derived from an EMBL/GenBank/DDBJ whole genome shotgun (WGS) entry which is preliminary data.</text>
</comment>
<reference evidence="2" key="1">
    <citation type="submission" date="2017-12" db="EMBL/GenBank/DDBJ databases">
        <title>Gene loss provides genomic basis for host adaptation in cereal stripe rust fungi.</title>
        <authorList>
            <person name="Xia C."/>
        </authorList>
    </citation>
    <scope>NUCLEOTIDE SEQUENCE [LARGE SCALE GENOMIC DNA]</scope>
    <source>
        <strain evidence="2">93-210</strain>
    </source>
</reference>
<dbReference type="VEuPathDB" id="FungiDB:PSTT_14452"/>
<keyword evidence="3" id="KW-1185">Reference proteome</keyword>
<feature type="region of interest" description="Disordered" evidence="1">
    <location>
        <begin position="1"/>
        <end position="23"/>
    </location>
</feature>
<gene>
    <name evidence="2" type="ORF">PSTT_14452</name>
</gene>
<evidence type="ECO:0000313" key="3">
    <source>
        <dbReference type="Proteomes" id="UP000239156"/>
    </source>
</evidence>
<proteinExistence type="predicted"/>
<name>A0A2S4UM94_9BASI</name>
<dbReference type="Proteomes" id="UP000239156">
    <property type="component" value="Unassembled WGS sequence"/>
</dbReference>